<dbReference type="InterPro" id="IPR000415">
    <property type="entry name" value="Nitroreductase-like"/>
</dbReference>
<organism evidence="4 5">
    <name type="scientific">Gulosibacter faecalis</name>
    <dbReference type="NCBI Taxonomy" id="272240"/>
    <lineage>
        <taxon>Bacteria</taxon>
        <taxon>Bacillati</taxon>
        <taxon>Actinomycetota</taxon>
        <taxon>Actinomycetes</taxon>
        <taxon>Micrococcales</taxon>
        <taxon>Microbacteriaceae</taxon>
        <taxon>Gulosibacter</taxon>
    </lineage>
</organism>
<dbReference type="EMBL" id="JBHUNE010000001">
    <property type="protein sequence ID" value="MFD2756771.1"/>
    <property type="molecule type" value="Genomic_DNA"/>
</dbReference>
<protein>
    <submittedName>
        <fullName evidence="4">Nitroreductase family protein</fullName>
    </submittedName>
</protein>
<keyword evidence="5" id="KW-1185">Reference proteome</keyword>
<dbReference type="CDD" id="cd02062">
    <property type="entry name" value="Nitro_FMN_reductase"/>
    <property type="match status" value="1"/>
</dbReference>
<dbReference type="Gene3D" id="3.40.109.10">
    <property type="entry name" value="NADH Oxidase"/>
    <property type="match status" value="1"/>
</dbReference>
<evidence type="ECO:0000259" key="3">
    <source>
        <dbReference type="Pfam" id="PF00881"/>
    </source>
</evidence>
<feature type="domain" description="Nitroreductase" evidence="3">
    <location>
        <begin position="276"/>
        <end position="352"/>
    </location>
</feature>
<dbReference type="Pfam" id="PF00881">
    <property type="entry name" value="Nitroreductase"/>
    <property type="match status" value="2"/>
</dbReference>
<comment type="similarity">
    <text evidence="1">Belongs to the nitroreductase family.</text>
</comment>
<evidence type="ECO:0000256" key="1">
    <source>
        <dbReference type="ARBA" id="ARBA00007118"/>
    </source>
</evidence>
<name>A0ABW5UU62_9MICO</name>
<dbReference type="PANTHER" id="PTHR43673">
    <property type="entry name" value="NAD(P)H NITROREDUCTASE YDGI-RELATED"/>
    <property type="match status" value="1"/>
</dbReference>
<evidence type="ECO:0000256" key="2">
    <source>
        <dbReference type="ARBA" id="ARBA00023002"/>
    </source>
</evidence>
<dbReference type="Proteomes" id="UP001597492">
    <property type="component" value="Unassembled WGS sequence"/>
</dbReference>
<evidence type="ECO:0000313" key="4">
    <source>
        <dbReference type="EMBL" id="MFD2756771.1"/>
    </source>
</evidence>
<dbReference type="RefSeq" id="WP_019619599.1">
    <property type="nucleotide sequence ID" value="NZ_JBHUNE010000001.1"/>
</dbReference>
<dbReference type="InterPro" id="IPR029479">
    <property type="entry name" value="Nitroreductase"/>
</dbReference>
<reference evidence="5" key="1">
    <citation type="journal article" date="2019" name="Int. J. Syst. Evol. Microbiol.">
        <title>The Global Catalogue of Microorganisms (GCM) 10K type strain sequencing project: providing services to taxonomists for standard genome sequencing and annotation.</title>
        <authorList>
            <consortium name="The Broad Institute Genomics Platform"/>
            <consortium name="The Broad Institute Genome Sequencing Center for Infectious Disease"/>
            <person name="Wu L."/>
            <person name="Ma J."/>
        </authorList>
    </citation>
    <scope>NUCLEOTIDE SEQUENCE [LARGE SCALE GENOMIC DNA]</scope>
    <source>
        <strain evidence="5">TISTR 1514</strain>
    </source>
</reference>
<evidence type="ECO:0000313" key="5">
    <source>
        <dbReference type="Proteomes" id="UP001597492"/>
    </source>
</evidence>
<gene>
    <name evidence="4" type="ORF">ACFSW7_00065</name>
</gene>
<accession>A0ABW5UU62</accession>
<feature type="domain" description="Nitroreductase" evidence="3">
    <location>
        <begin position="208"/>
        <end position="260"/>
    </location>
</feature>
<dbReference type="PANTHER" id="PTHR43673:SF10">
    <property type="entry name" value="NADH DEHYDROGENASE_NAD(P)H NITROREDUCTASE XCC3605-RELATED"/>
    <property type="match status" value="1"/>
</dbReference>
<proteinExistence type="inferred from homology"/>
<sequence>MLKKLKSTVKNLLANPQVRAVYNGTNRAVLAVAASNRLTATIYSTVGFATFNREQYAVLRGRSHYYRDINRPQRNNVGLRRNIHRLEKGMVMQPRRDVFALDYLGETIEFLEGALSRRSGSVRVDPNEVAWATDVLRAYFDMVDLSNPVIAEAKERFENVIGQIEPVEGIDEHPADRAVSDVVSRSPFLAGQRTSPEVTYDQMLNLATHRRSVRWFEQREVPVELVDKALAVARQSPTACNREPYEFKIFTDPALAREVAGIPFGTGGYSEQVPAIAVVVGKLESYFSPRDRHAIYVDSSLAAMSFIYGLETLGISSTIINWPDFEPLEIQMQRALGLDASERVIMLIAFGYADPNGGVPFSQKKSIDSIRSINAKK</sequence>
<comment type="caution">
    <text evidence="4">The sequence shown here is derived from an EMBL/GenBank/DDBJ whole genome shotgun (WGS) entry which is preliminary data.</text>
</comment>
<dbReference type="SUPFAM" id="SSF55469">
    <property type="entry name" value="FMN-dependent nitroreductase-like"/>
    <property type="match status" value="1"/>
</dbReference>
<keyword evidence="2" id="KW-0560">Oxidoreductase</keyword>